<dbReference type="InterPro" id="IPR011050">
    <property type="entry name" value="Pectin_lyase_fold/virulence"/>
</dbReference>
<dbReference type="Pfam" id="PF01095">
    <property type="entry name" value="Pectinesterase"/>
    <property type="match status" value="1"/>
</dbReference>
<dbReference type="RefSeq" id="WP_060910088.1">
    <property type="nucleotide sequence ID" value="NZ_CP126038.1"/>
</dbReference>
<dbReference type="SUPFAM" id="SSF51126">
    <property type="entry name" value="Pectin lyase-like"/>
    <property type="match status" value="1"/>
</dbReference>
<proteinExistence type="inferred from homology"/>
<dbReference type="AlphaFoldDB" id="A0A0E4FU25"/>
<dbReference type="Gene3D" id="2.160.20.10">
    <property type="entry name" value="Single-stranded right-handed beta-helix, Pectin lyase-like"/>
    <property type="match status" value="1"/>
</dbReference>
<evidence type="ECO:0000259" key="6">
    <source>
        <dbReference type="Pfam" id="PF01095"/>
    </source>
</evidence>
<dbReference type="PANTHER" id="PTHR31321:SF57">
    <property type="entry name" value="PECTINESTERASE 53-RELATED"/>
    <property type="match status" value="1"/>
</dbReference>
<protein>
    <submittedName>
        <fullName evidence="7">Pectinesterase</fullName>
    </submittedName>
</protein>
<feature type="domain" description="Pectinesterase catalytic" evidence="6">
    <location>
        <begin position="26"/>
        <end position="296"/>
    </location>
</feature>
<dbReference type="GO" id="GO:0009279">
    <property type="term" value="C:cell outer membrane"/>
    <property type="evidence" value="ECO:0007669"/>
    <property type="project" value="TreeGrafter"/>
</dbReference>
<accession>A0A0E4FU25</accession>
<evidence type="ECO:0000256" key="5">
    <source>
        <dbReference type="SAM" id="SignalP"/>
    </source>
</evidence>
<dbReference type="GO" id="GO:0030599">
    <property type="term" value="F:pectinesterase activity"/>
    <property type="evidence" value="ECO:0007669"/>
    <property type="project" value="InterPro"/>
</dbReference>
<keyword evidence="5" id="KW-0732">Signal</keyword>
<dbReference type="PANTHER" id="PTHR31321">
    <property type="entry name" value="ACYL-COA THIOESTER HYDROLASE YBHC-RELATED"/>
    <property type="match status" value="1"/>
</dbReference>
<comment type="similarity">
    <text evidence="1">Belongs to the pectinesterase family.</text>
</comment>
<dbReference type="EMBL" id="AP014685">
    <property type="protein sequence ID" value="BAR57949.1"/>
    <property type="molecule type" value="Genomic_DNA"/>
</dbReference>
<dbReference type="InterPro" id="IPR012334">
    <property type="entry name" value="Pectin_lyas_fold"/>
</dbReference>
<organism evidence="7 8">
    <name type="scientific">Bradyrhizobium diazoefficiens</name>
    <dbReference type="NCBI Taxonomy" id="1355477"/>
    <lineage>
        <taxon>Bacteria</taxon>
        <taxon>Pseudomonadati</taxon>
        <taxon>Pseudomonadota</taxon>
        <taxon>Alphaproteobacteria</taxon>
        <taxon>Hyphomicrobiales</taxon>
        <taxon>Nitrobacteraceae</taxon>
        <taxon>Bradyrhizobium</taxon>
    </lineage>
</organism>
<feature type="region of interest" description="Disordered" evidence="4">
    <location>
        <begin position="326"/>
        <end position="346"/>
    </location>
</feature>
<feature type="signal peptide" evidence="5">
    <location>
        <begin position="1"/>
        <end position="22"/>
    </location>
</feature>
<evidence type="ECO:0000313" key="8">
    <source>
        <dbReference type="Proteomes" id="UP000063308"/>
    </source>
</evidence>
<reference evidence="7 8" key="1">
    <citation type="submission" date="2014-11" db="EMBL/GenBank/DDBJ databases">
        <title>Symbiosis island explosion on the genome of extra-slow-growing strains of soybean bradyrhizobia with massive insertion sequences.</title>
        <authorList>
            <person name="Iida T."/>
            <person name="Minamisawa K."/>
        </authorList>
    </citation>
    <scope>NUCLEOTIDE SEQUENCE [LARGE SCALE GENOMIC DNA]</scope>
    <source>
        <strain evidence="7 8">NK6</strain>
    </source>
</reference>
<evidence type="ECO:0000256" key="4">
    <source>
        <dbReference type="SAM" id="MobiDB-lite"/>
    </source>
</evidence>
<dbReference type="InterPro" id="IPR000070">
    <property type="entry name" value="Pectinesterase_cat"/>
</dbReference>
<evidence type="ECO:0000256" key="3">
    <source>
        <dbReference type="ARBA" id="ARBA00023085"/>
    </source>
</evidence>
<name>A0A0E4FU25_9BRAD</name>
<dbReference type="Proteomes" id="UP000063308">
    <property type="component" value="Chromosome"/>
</dbReference>
<keyword evidence="3" id="KW-0063">Aspartyl esterase</keyword>
<feature type="chain" id="PRO_5011112021" evidence="5">
    <location>
        <begin position="23"/>
        <end position="346"/>
    </location>
</feature>
<keyword evidence="2" id="KW-0378">Hydrolase</keyword>
<evidence type="ECO:0000256" key="2">
    <source>
        <dbReference type="ARBA" id="ARBA00022801"/>
    </source>
</evidence>
<dbReference type="FunFam" id="2.160.20.10:FF:000063">
    <property type="entry name" value="Pectin esterase"/>
    <property type="match status" value="1"/>
</dbReference>
<evidence type="ECO:0000256" key="1">
    <source>
        <dbReference type="ARBA" id="ARBA00008891"/>
    </source>
</evidence>
<gene>
    <name evidence="7" type="ORF">NK6_4783</name>
</gene>
<evidence type="ECO:0000313" key="7">
    <source>
        <dbReference type="EMBL" id="BAR57949.1"/>
    </source>
</evidence>
<sequence length="346" mass="37632">MRIFVSSAALLAGCFCIAAAYAHPLLVSHAGNADYHSVQQAIDALPAEGGNVRIAPGIYREKVKITKSGVHLAGTGNKPEDTVIVYGDGAVNVGGTARSATLDAPSDDFRLENLTIQNDYALNPANPPSQAVALSVTGDRDVITRVRLLGAQDTLFAGKGPNGRMSRQYFSNCYIEGHVDFIFGNAKAWFRQCELHGIANQAVIYTAQSKATPDEDSGYVFDHCRLSADPAARYIALGRPWRSYATVVFLSTKIDARVIAEGWREWAPGETNKLSTSYYAEYRSFGIGANPSGREPHSHQLKDGEAARWSLRVFFAGVTDWLPTNHQDRTKSNVHGEGVPRRSSDE</sequence>
<dbReference type="GO" id="GO:0042545">
    <property type="term" value="P:cell wall modification"/>
    <property type="evidence" value="ECO:0007669"/>
    <property type="project" value="InterPro"/>
</dbReference>